<protein>
    <submittedName>
        <fullName evidence="2">Uncharacterized protein</fullName>
    </submittedName>
</protein>
<proteinExistence type="predicted"/>
<feature type="transmembrane region" description="Helical" evidence="1">
    <location>
        <begin position="93"/>
        <end position="113"/>
    </location>
</feature>
<accession>A0A8D8U4P8</accession>
<dbReference type="AlphaFoldDB" id="A0A8D8U4P8"/>
<sequence>MLCRVFSFDNNSQHVVVKLADTHIQGDPYRLFYYNVINCMVRFKISVVRTEHNLRGSVESGYGSLFTRHPPLLAKPTMLVLSNKYSPTRNSSALSHILLMNAIISIIVSMISYHTLSWVIKYKNSSIFE</sequence>
<dbReference type="EMBL" id="HBUF01337216">
    <property type="protein sequence ID" value="CAG6698265.1"/>
    <property type="molecule type" value="Transcribed_RNA"/>
</dbReference>
<reference evidence="2" key="1">
    <citation type="submission" date="2021-05" db="EMBL/GenBank/DDBJ databases">
        <authorList>
            <person name="Alioto T."/>
            <person name="Alioto T."/>
            <person name="Gomez Garrido J."/>
        </authorList>
    </citation>
    <scope>NUCLEOTIDE SEQUENCE</scope>
</reference>
<keyword evidence="1" id="KW-0812">Transmembrane</keyword>
<keyword evidence="1" id="KW-1133">Transmembrane helix</keyword>
<keyword evidence="1" id="KW-0472">Membrane</keyword>
<evidence type="ECO:0000313" key="2">
    <source>
        <dbReference type="EMBL" id="CAG6698266.1"/>
    </source>
</evidence>
<organism evidence="2">
    <name type="scientific">Cacopsylla melanoneura</name>
    <dbReference type="NCBI Taxonomy" id="428564"/>
    <lineage>
        <taxon>Eukaryota</taxon>
        <taxon>Metazoa</taxon>
        <taxon>Ecdysozoa</taxon>
        <taxon>Arthropoda</taxon>
        <taxon>Hexapoda</taxon>
        <taxon>Insecta</taxon>
        <taxon>Pterygota</taxon>
        <taxon>Neoptera</taxon>
        <taxon>Paraneoptera</taxon>
        <taxon>Hemiptera</taxon>
        <taxon>Sternorrhyncha</taxon>
        <taxon>Psylloidea</taxon>
        <taxon>Psyllidae</taxon>
        <taxon>Psyllinae</taxon>
        <taxon>Cacopsylla</taxon>
    </lineage>
</organism>
<name>A0A8D8U4P8_9HEMI</name>
<dbReference type="EMBL" id="HBUF01337217">
    <property type="protein sequence ID" value="CAG6698266.1"/>
    <property type="molecule type" value="Transcribed_RNA"/>
</dbReference>
<evidence type="ECO:0000256" key="1">
    <source>
        <dbReference type="SAM" id="Phobius"/>
    </source>
</evidence>